<evidence type="ECO:0000313" key="2">
    <source>
        <dbReference type="Proteomes" id="UP000232101"/>
    </source>
</evidence>
<name>A0A2M9Q8H3_9BACI</name>
<organism evidence="1 2">
    <name type="scientific">Lysinibacillus xylanilyticus</name>
    <dbReference type="NCBI Taxonomy" id="582475"/>
    <lineage>
        <taxon>Bacteria</taxon>
        <taxon>Bacillati</taxon>
        <taxon>Bacillota</taxon>
        <taxon>Bacilli</taxon>
        <taxon>Bacillales</taxon>
        <taxon>Bacillaceae</taxon>
        <taxon>Lysinibacillus</taxon>
    </lineage>
</organism>
<dbReference type="EMBL" id="PHQY01000387">
    <property type="protein sequence ID" value="PJO44378.1"/>
    <property type="molecule type" value="Genomic_DNA"/>
</dbReference>
<dbReference type="Proteomes" id="UP000232101">
    <property type="component" value="Unassembled WGS sequence"/>
</dbReference>
<dbReference type="AlphaFoldDB" id="A0A2M9Q8H3"/>
<reference evidence="1 2" key="1">
    <citation type="submission" date="2017-11" db="EMBL/GenBank/DDBJ databases">
        <title>Bacterial isolate from king chilli rhizosphere.</title>
        <authorList>
            <person name="Takhelmayum P."/>
            <person name="Sarangthem I."/>
        </authorList>
    </citation>
    <scope>NUCLEOTIDE SEQUENCE [LARGE SCALE GENOMIC DNA]</scope>
    <source>
        <strain evidence="2">t26</strain>
    </source>
</reference>
<sequence length="94" mass="10480">MMTAKLEQPLTGEKTGATLDSLHYRYGEKVSILTEEASAEIYEKETKNREVVDISNTWNPDGDGLYLEVTAGTAKADAYKGTIRWVLQDVPLNE</sequence>
<proteinExistence type="predicted"/>
<protein>
    <submittedName>
        <fullName evidence="1">Uncharacterized protein</fullName>
    </submittedName>
</protein>
<evidence type="ECO:0000313" key="1">
    <source>
        <dbReference type="EMBL" id="PJO44378.1"/>
    </source>
</evidence>
<comment type="caution">
    <text evidence="1">The sequence shown here is derived from an EMBL/GenBank/DDBJ whole genome shotgun (WGS) entry which is preliminary data.</text>
</comment>
<gene>
    <name evidence="1" type="ORF">CWD94_07265</name>
</gene>
<accession>A0A2M9Q8H3</accession>